<dbReference type="AlphaFoldDB" id="A0A3M2S7W2"/>
<evidence type="ECO:0008006" key="5">
    <source>
        <dbReference type="Google" id="ProtNLM"/>
    </source>
</evidence>
<dbReference type="Proteomes" id="UP000277212">
    <property type="component" value="Unassembled WGS sequence"/>
</dbReference>
<gene>
    <name evidence="3" type="ORF">CDV36_006662</name>
</gene>
<dbReference type="STRING" id="2010991.A0A3M2S7W2"/>
<accession>A0A3M2S7W2</accession>
<dbReference type="GO" id="GO:0008168">
    <property type="term" value="F:methyltransferase activity"/>
    <property type="evidence" value="ECO:0007669"/>
    <property type="project" value="TreeGrafter"/>
</dbReference>
<comment type="similarity">
    <text evidence="1">Belongs to the methyltransferase superfamily. LaeA methyltransferase family.</text>
</comment>
<evidence type="ECO:0000256" key="2">
    <source>
        <dbReference type="SAM" id="MobiDB-lite"/>
    </source>
</evidence>
<evidence type="ECO:0000256" key="1">
    <source>
        <dbReference type="ARBA" id="ARBA00038158"/>
    </source>
</evidence>
<dbReference type="EMBL" id="NKUJ01000103">
    <property type="protein sequence ID" value="RMJ13657.1"/>
    <property type="molecule type" value="Genomic_DNA"/>
</dbReference>
<keyword evidence="4" id="KW-1185">Reference proteome</keyword>
<protein>
    <recommendedName>
        <fullName evidence="5">Methyltransferase domain-containing protein</fullName>
    </recommendedName>
</protein>
<dbReference type="OrthoDB" id="2013972at2759"/>
<dbReference type="CDD" id="cd02440">
    <property type="entry name" value="AdoMet_MTases"/>
    <property type="match status" value="1"/>
</dbReference>
<feature type="region of interest" description="Disordered" evidence="2">
    <location>
        <begin position="1"/>
        <end position="28"/>
    </location>
</feature>
<sequence>MADQQGEEERIEFDPDIVGGDDGDSAIDSQSRVESTASITSSILEYRNIHGRTYQSSKTTEYWAPNDEKHVEGFDVGHHWITMLLDDKLYLPPIGDSPQRILDVGTGSGIWAIDMADLFPSAHIIGIDISPTQPSWVPPNVSFQIDDAQLDWTFEPESFDFIHIRSLHGAIDDWPKLYDQLFKFLKPGGWFQHMEPGIALRCDNPAIKMDKDHVFKQWSQLFYDAGDRLGRTFDITDKKMENWAREAGFIKISPKTFKLPYGGWPKDPKLKDLGRYVNFYMDMSLGGFATYPMSQILGWSLEEITVLVAKMRAAINDQKNLPNGDMYVTYGQKPSS</sequence>
<feature type="compositionally biased region" description="Acidic residues" evidence="2">
    <location>
        <begin position="1"/>
        <end position="25"/>
    </location>
</feature>
<dbReference type="PANTHER" id="PTHR43591">
    <property type="entry name" value="METHYLTRANSFERASE"/>
    <property type="match status" value="1"/>
</dbReference>
<evidence type="ECO:0000313" key="3">
    <source>
        <dbReference type="EMBL" id="RMJ13657.1"/>
    </source>
</evidence>
<dbReference type="InterPro" id="IPR029063">
    <property type="entry name" value="SAM-dependent_MTases_sf"/>
</dbReference>
<dbReference type="PANTHER" id="PTHR43591:SF10">
    <property type="entry name" value="ABC TRANSMEMBRANE TYPE-1 DOMAIN-CONTAINING PROTEIN-RELATED"/>
    <property type="match status" value="1"/>
</dbReference>
<reference evidence="3 4" key="1">
    <citation type="submission" date="2017-06" db="EMBL/GenBank/DDBJ databases">
        <title>Comparative genomic analysis of Ambrosia Fusariam Clade fungi.</title>
        <authorList>
            <person name="Stajich J.E."/>
            <person name="Carrillo J."/>
            <person name="Kijimoto T."/>
            <person name="Eskalen A."/>
            <person name="O'Donnell K."/>
            <person name="Kasson M."/>
        </authorList>
    </citation>
    <scope>NUCLEOTIDE SEQUENCE [LARGE SCALE GENOMIC DNA]</scope>
    <source>
        <strain evidence="3">UCR3666</strain>
    </source>
</reference>
<proteinExistence type="inferred from homology"/>
<dbReference type="Pfam" id="PF13489">
    <property type="entry name" value="Methyltransf_23"/>
    <property type="match status" value="1"/>
</dbReference>
<comment type="caution">
    <text evidence="3">The sequence shown here is derived from an EMBL/GenBank/DDBJ whole genome shotgun (WGS) entry which is preliminary data.</text>
</comment>
<dbReference type="SUPFAM" id="SSF53335">
    <property type="entry name" value="S-adenosyl-L-methionine-dependent methyltransferases"/>
    <property type="match status" value="1"/>
</dbReference>
<dbReference type="Gene3D" id="3.40.50.150">
    <property type="entry name" value="Vaccinia Virus protein VP39"/>
    <property type="match status" value="1"/>
</dbReference>
<organism evidence="3 4">
    <name type="scientific">Fusarium kuroshium</name>
    <dbReference type="NCBI Taxonomy" id="2010991"/>
    <lineage>
        <taxon>Eukaryota</taxon>
        <taxon>Fungi</taxon>
        <taxon>Dikarya</taxon>
        <taxon>Ascomycota</taxon>
        <taxon>Pezizomycotina</taxon>
        <taxon>Sordariomycetes</taxon>
        <taxon>Hypocreomycetidae</taxon>
        <taxon>Hypocreales</taxon>
        <taxon>Nectriaceae</taxon>
        <taxon>Fusarium</taxon>
        <taxon>Fusarium solani species complex</taxon>
    </lineage>
</organism>
<name>A0A3M2S7W2_9HYPO</name>
<evidence type="ECO:0000313" key="4">
    <source>
        <dbReference type="Proteomes" id="UP000277212"/>
    </source>
</evidence>